<accession>A0A7J6QRP9</accession>
<dbReference type="AlphaFoldDB" id="A0A7J6QRP9"/>
<dbReference type="EMBL" id="JABANO010030808">
    <property type="protein sequence ID" value="KAF4711269.1"/>
    <property type="molecule type" value="Genomic_DNA"/>
</dbReference>
<comment type="caution">
    <text evidence="2">The sequence shown here is derived from an EMBL/GenBank/DDBJ whole genome shotgun (WGS) entry which is preliminary data.</text>
</comment>
<name>A0A7J6QRP9_PEROL</name>
<evidence type="ECO:0000256" key="1">
    <source>
        <dbReference type="SAM" id="MobiDB-lite"/>
    </source>
</evidence>
<organism evidence="2 3">
    <name type="scientific">Perkinsus olseni</name>
    <name type="common">Perkinsus atlanticus</name>
    <dbReference type="NCBI Taxonomy" id="32597"/>
    <lineage>
        <taxon>Eukaryota</taxon>
        <taxon>Sar</taxon>
        <taxon>Alveolata</taxon>
        <taxon>Perkinsozoa</taxon>
        <taxon>Perkinsea</taxon>
        <taxon>Perkinsida</taxon>
        <taxon>Perkinsidae</taxon>
        <taxon>Perkinsus</taxon>
    </lineage>
</organism>
<gene>
    <name evidence="2" type="ORF">FOZ63_012889</name>
</gene>
<sequence length="187" mass="20872">MGACSSLAASEHPKRHAGDSPEFEAALKEMVSQSKVFTSVVLYARGDLDLRFAHCCDCNDLPTRLVSVPEAGIIFKGSNSNHLLEMTDDGGLVYQRTDTYRFSVPRFRAVCTLKGRIEPSDVLRYLSGNLKMKVFTPDGSLRYHDFAVSFFDQLRLHSDPNVTRLVVHANEIKPSNDRLVKMPPSPL</sequence>
<proteinExistence type="predicted"/>
<reference evidence="2 3" key="1">
    <citation type="submission" date="2020-04" db="EMBL/GenBank/DDBJ databases">
        <title>Perkinsus olseni comparative genomics.</title>
        <authorList>
            <person name="Bogema D.R."/>
        </authorList>
    </citation>
    <scope>NUCLEOTIDE SEQUENCE [LARGE SCALE GENOMIC DNA]</scope>
    <source>
        <strain evidence="2 3">ATCC PRA-207</strain>
    </source>
</reference>
<keyword evidence="3" id="KW-1185">Reference proteome</keyword>
<dbReference type="Proteomes" id="UP000553632">
    <property type="component" value="Unassembled WGS sequence"/>
</dbReference>
<feature type="region of interest" description="Disordered" evidence="1">
    <location>
        <begin position="1"/>
        <end position="20"/>
    </location>
</feature>
<evidence type="ECO:0000313" key="3">
    <source>
        <dbReference type="Proteomes" id="UP000553632"/>
    </source>
</evidence>
<evidence type="ECO:0000313" key="2">
    <source>
        <dbReference type="EMBL" id="KAF4711269.1"/>
    </source>
</evidence>
<protein>
    <submittedName>
        <fullName evidence="2">Uncharacterized protein</fullName>
    </submittedName>
</protein>